<dbReference type="AlphaFoldDB" id="A0A518GTZ0"/>
<gene>
    <name evidence="2" type="ORF">Spb1_39880</name>
</gene>
<dbReference type="KEGG" id="peh:Spb1_39880"/>
<dbReference type="Proteomes" id="UP000315349">
    <property type="component" value="Chromosome"/>
</dbReference>
<evidence type="ECO:0000313" key="2">
    <source>
        <dbReference type="EMBL" id="QDV32040.1"/>
    </source>
</evidence>
<keyword evidence="1" id="KW-0472">Membrane</keyword>
<reference evidence="2 3" key="1">
    <citation type="submission" date="2019-02" db="EMBL/GenBank/DDBJ databases">
        <title>Deep-cultivation of Planctomycetes and their phenomic and genomic characterization uncovers novel biology.</title>
        <authorList>
            <person name="Wiegand S."/>
            <person name="Jogler M."/>
            <person name="Boedeker C."/>
            <person name="Pinto D."/>
            <person name="Vollmers J."/>
            <person name="Rivas-Marin E."/>
            <person name="Kohn T."/>
            <person name="Peeters S.H."/>
            <person name="Heuer A."/>
            <person name="Rast P."/>
            <person name="Oberbeckmann S."/>
            <person name="Bunk B."/>
            <person name="Jeske O."/>
            <person name="Meyerdierks A."/>
            <person name="Storesund J.E."/>
            <person name="Kallscheuer N."/>
            <person name="Luecker S."/>
            <person name="Lage O.M."/>
            <person name="Pohl T."/>
            <person name="Merkel B.J."/>
            <person name="Hornburger P."/>
            <person name="Mueller R.-W."/>
            <person name="Bruemmer F."/>
            <person name="Labrenz M."/>
            <person name="Spormann A.M."/>
            <person name="Op den Camp H."/>
            <person name="Overmann J."/>
            <person name="Amann R."/>
            <person name="Jetten M.S.M."/>
            <person name="Mascher T."/>
            <person name="Medema M.H."/>
            <person name="Devos D.P."/>
            <person name="Kaster A.-K."/>
            <person name="Ovreas L."/>
            <person name="Rohde M."/>
            <person name="Galperin M.Y."/>
            <person name="Jogler C."/>
        </authorList>
    </citation>
    <scope>NUCLEOTIDE SEQUENCE [LARGE SCALE GENOMIC DNA]</scope>
    <source>
        <strain evidence="2 3">Spb1</strain>
    </source>
</reference>
<dbReference type="EMBL" id="CP036299">
    <property type="protein sequence ID" value="QDV32040.1"/>
    <property type="molecule type" value="Genomic_DNA"/>
</dbReference>
<dbReference type="RefSeq" id="WP_145303936.1">
    <property type="nucleotide sequence ID" value="NZ_CP036299.1"/>
</dbReference>
<organism evidence="2 3">
    <name type="scientific">Planctopirus ephydatiae</name>
    <dbReference type="NCBI Taxonomy" id="2528019"/>
    <lineage>
        <taxon>Bacteria</taxon>
        <taxon>Pseudomonadati</taxon>
        <taxon>Planctomycetota</taxon>
        <taxon>Planctomycetia</taxon>
        <taxon>Planctomycetales</taxon>
        <taxon>Planctomycetaceae</taxon>
        <taxon>Planctopirus</taxon>
    </lineage>
</organism>
<evidence type="ECO:0000256" key="1">
    <source>
        <dbReference type="SAM" id="Phobius"/>
    </source>
</evidence>
<feature type="transmembrane region" description="Helical" evidence="1">
    <location>
        <begin position="40"/>
        <end position="60"/>
    </location>
</feature>
<accession>A0A518GTZ0</accession>
<name>A0A518GTZ0_9PLAN</name>
<keyword evidence="1" id="KW-1133">Transmembrane helix</keyword>
<sequence>MNLSNGKLWLMIILAMVPLGLATAATIATGMTTSERVAISAWVSVAVVGTASVIASATIARHQ</sequence>
<evidence type="ECO:0000313" key="3">
    <source>
        <dbReference type="Proteomes" id="UP000315349"/>
    </source>
</evidence>
<keyword evidence="3" id="KW-1185">Reference proteome</keyword>
<proteinExistence type="predicted"/>
<protein>
    <submittedName>
        <fullName evidence="2">Uncharacterized protein</fullName>
    </submittedName>
</protein>
<keyword evidence="1" id="KW-0812">Transmembrane</keyword>